<feature type="site" description="Interaction with DNA" evidence="10">
    <location>
        <position position="142"/>
    </location>
</feature>
<dbReference type="GO" id="GO:0003677">
    <property type="term" value="F:DNA binding"/>
    <property type="evidence" value="ECO:0007669"/>
    <property type="project" value="UniProtKB-KW"/>
</dbReference>
<feature type="site" description="Interaction with DNA" evidence="10">
    <location>
        <position position="157"/>
    </location>
</feature>
<dbReference type="STRING" id="1293890.TALK_18055"/>
<dbReference type="InterPro" id="IPR005733">
    <property type="entry name" value="TopoI_bac-type"/>
</dbReference>
<evidence type="ECO:0000313" key="14">
    <source>
        <dbReference type="EMBL" id="OSQ45217.1"/>
    </source>
</evidence>
<comment type="caution">
    <text evidence="10">Lacks conserved residue(s) required for the propagation of feature annotation.</text>
</comment>
<accession>A0A1Y2L7C5</accession>
<comment type="caution">
    <text evidence="14">The sequence shown here is derived from an EMBL/GenBank/DDBJ whole genome shotgun (WGS) entry which is preliminary data.</text>
</comment>
<evidence type="ECO:0000256" key="11">
    <source>
        <dbReference type="SAM" id="MobiDB-lite"/>
    </source>
</evidence>
<feature type="compositionally biased region" description="Low complexity" evidence="11">
    <location>
        <begin position="839"/>
        <end position="848"/>
    </location>
</feature>
<evidence type="ECO:0000259" key="12">
    <source>
        <dbReference type="PROSITE" id="PS50880"/>
    </source>
</evidence>
<dbReference type="InterPro" id="IPR003602">
    <property type="entry name" value="Topo_IA_DNA-bd_dom"/>
</dbReference>
<dbReference type="SUPFAM" id="SSF57783">
    <property type="entry name" value="Zinc beta-ribbon"/>
    <property type="match status" value="1"/>
</dbReference>
<dbReference type="InterPro" id="IPR023406">
    <property type="entry name" value="Topo_IA_AS"/>
</dbReference>
<feature type="region of interest" description="Disordered" evidence="11">
    <location>
        <begin position="829"/>
        <end position="885"/>
    </location>
</feature>
<keyword evidence="4" id="KW-0863">Zinc-finger</keyword>
<dbReference type="InterPro" id="IPR023405">
    <property type="entry name" value="Topo_IA_core_domain"/>
</dbReference>
<dbReference type="InterPro" id="IPR013826">
    <property type="entry name" value="Topo_IA_cen_sub3"/>
</dbReference>
<dbReference type="InterPro" id="IPR000380">
    <property type="entry name" value="Topo_IA"/>
</dbReference>
<feature type="region of interest" description="Interaction with DNA" evidence="10">
    <location>
        <begin position="165"/>
        <end position="170"/>
    </location>
</feature>
<dbReference type="CDD" id="cd03363">
    <property type="entry name" value="TOPRIM_TopoIA_TopoI"/>
    <property type="match status" value="1"/>
</dbReference>
<dbReference type="Gene3D" id="3.30.65.10">
    <property type="entry name" value="Bacterial Topoisomerase I, domain 1"/>
    <property type="match status" value="1"/>
</dbReference>
<dbReference type="GO" id="GO:0008270">
    <property type="term" value="F:zinc ion binding"/>
    <property type="evidence" value="ECO:0007669"/>
    <property type="project" value="UniProtKB-KW"/>
</dbReference>
<evidence type="ECO:0000256" key="10">
    <source>
        <dbReference type="HAMAP-Rule" id="MF_00952"/>
    </source>
</evidence>
<feature type="active site" description="O-(5'-phospho-DNA)-tyrosine intermediate" evidence="10">
    <location>
        <position position="302"/>
    </location>
</feature>
<dbReference type="Gene3D" id="2.70.20.10">
    <property type="entry name" value="Topoisomerase I, domain 3"/>
    <property type="match status" value="1"/>
</dbReference>
<feature type="site" description="Interaction with DNA" evidence="10">
    <location>
        <position position="304"/>
    </location>
</feature>
<dbReference type="PANTHER" id="PTHR42785:SF1">
    <property type="entry name" value="DNA TOPOISOMERASE"/>
    <property type="match status" value="1"/>
</dbReference>
<keyword evidence="3" id="KW-0479">Metal-binding</keyword>
<evidence type="ECO:0000259" key="13">
    <source>
        <dbReference type="PROSITE" id="PS52039"/>
    </source>
</evidence>
<dbReference type="InterPro" id="IPR013824">
    <property type="entry name" value="Topo_IA_cen_sub1"/>
</dbReference>
<dbReference type="RefSeq" id="WP_085620553.1">
    <property type="nucleotide sequence ID" value="NZ_JFKB01000016.1"/>
</dbReference>
<comment type="catalytic activity">
    <reaction evidence="1 10">
        <text>ATP-independent breakage of single-stranded DNA, followed by passage and rejoining.</text>
        <dbReference type="EC" id="5.6.2.1"/>
    </reaction>
</comment>
<dbReference type="PANTHER" id="PTHR42785">
    <property type="entry name" value="DNA TOPOISOMERASE, TYPE IA, CORE"/>
    <property type="match status" value="1"/>
</dbReference>
<proteinExistence type="inferred from homology"/>
<evidence type="ECO:0000313" key="15">
    <source>
        <dbReference type="Proteomes" id="UP000193396"/>
    </source>
</evidence>
<dbReference type="Pfam" id="PF01751">
    <property type="entry name" value="Toprim"/>
    <property type="match status" value="1"/>
</dbReference>
<evidence type="ECO:0000256" key="7">
    <source>
        <dbReference type="ARBA" id="ARBA00023029"/>
    </source>
</evidence>
<protein>
    <recommendedName>
        <fullName evidence="10">DNA topoisomerase 1</fullName>
        <ecNumber evidence="10">5.6.2.1</ecNumber>
    </recommendedName>
    <alternativeName>
        <fullName evidence="10">DNA topoisomerase I</fullName>
    </alternativeName>
</protein>
<dbReference type="Gene3D" id="1.10.290.10">
    <property type="entry name" value="Topoisomerase I, domain 4"/>
    <property type="match status" value="1"/>
</dbReference>
<feature type="site" description="Interaction with DNA" evidence="10">
    <location>
        <position position="141"/>
    </location>
</feature>
<comment type="subunit">
    <text evidence="10">Monomer.</text>
</comment>
<dbReference type="InterPro" id="IPR013498">
    <property type="entry name" value="Topo_IA_Znf"/>
</dbReference>
<dbReference type="InterPro" id="IPR025589">
    <property type="entry name" value="Toprim_C_rpt"/>
</dbReference>
<dbReference type="InterPro" id="IPR034149">
    <property type="entry name" value="TOPRIM_TopoI"/>
</dbReference>
<organism evidence="14 15">
    <name type="scientific">Thalassospira alkalitolerans</name>
    <dbReference type="NCBI Taxonomy" id="1293890"/>
    <lineage>
        <taxon>Bacteria</taxon>
        <taxon>Pseudomonadati</taxon>
        <taxon>Pseudomonadota</taxon>
        <taxon>Alphaproteobacteria</taxon>
        <taxon>Rhodospirillales</taxon>
        <taxon>Thalassospiraceae</taxon>
        <taxon>Thalassospira</taxon>
    </lineage>
</organism>
<name>A0A1Y2L7C5_9PROT</name>
<dbReference type="SMART" id="SM00436">
    <property type="entry name" value="TOP1Bc"/>
    <property type="match status" value="1"/>
</dbReference>
<feature type="site" description="Interaction with DNA" evidence="10">
    <location>
        <position position="145"/>
    </location>
</feature>
<dbReference type="NCBIfam" id="TIGR01051">
    <property type="entry name" value="topA_bact"/>
    <property type="match status" value="1"/>
</dbReference>
<feature type="domain" description="Topo IA-type catalytic" evidence="13">
    <location>
        <begin position="131"/>
        <end position="566"/>
    </location>
</feature>
<dbReference type="SUPFAM" id="SSF56712">
    <property type="entry name" value="Prokaryotic type I DNA topoisomerase"/>
    <property type="match status" value="1"/>
</dbReference>
<keyword evidence="8 10" id="KW-0238">DNA-binding</keyword>
<evidence type="ECO:0000256" key="3">
    <source>
        <dbReference type="ARBA" id="ARBA00022723"/>
    </source>
</evidence>
<dbReference type="InterPro" id="IPR013825">
    <property type="entry name" value="Topo_IA_cen_sub2"/>
</dbReference>
<keyword evidence="6" id="KW-0460">Magnesium</keyword>
<dbReference type="Gene3D" id="1.10.460.10">
    <property type="entry name" value="Topoisomerase I, domain 2"/>
    <property type="match status" value="1"/>
</dbReference>
<comment type="function">
    <text evidence="10">Releases the supercoiling and torsional tension of DNA, which is introduced during the DNA replication and transcription, by transiently cleaving and rejoining one strand of the DNA duplex. Introduces a single-strand break via transesterification at a target site in duplex DNA. The scissile phosphodiester is attacked by the catalytic tyrosine of the enzyme, resulting in the formation of a DNA-(5'-phosphotyrosyl)-enzyme intermediate and the expulsion of a 3'-OH DNA strand. The free DNA strand then undergoes passage around the unbroken strand, thus removing DNA supercoils. Finally, in the religation step, the DNA 3'-OH attacks the covalent intermediate to expel the active-site tyrosine and restore the DNA phosphodiester backbone.</text>
</comment>
<evidence type="ECO:0000256" key="1">
    <source>
        <dbReference type="ARBA" id="ARBA00000213"/>
    </source>
</evidence>
<dbReference type="HAMAP" id="MF_00952">
    <property type="entry name" value="Topoisom_1_prok"/>
    <property type="match status" value="1"/>
</dbReference>
<dbReference type="AlphaFoldDB" id="A0A1Y2L7C5"/>
<dbReference type="GO" id="GO:0003917">
    <property type="term" value="F:DNA topoisomerase type I (single strand cut, ATP-independent) activity"/>
    <property type="evidence" value="ECO:0007669"/>
    <property type="project" value="UniProtKB-UniRule"/>
</dbReference>
<feature type="domain" description="Toprim" evidence="12">
    <location>
        <begin position="1"/>
        <end position="115"/>
    </location>
</feature>
<evidence type="ECO:0000256" key="9">
    <source>
        <dbReference type="ARBA" id="ARBA00023235"/>
    </source>
</evidence>
<feature type="site" description="Interaction with DNA" evidence="10">
    <location>
        <position position="31"/>
    </location>
</feature>
<dbReference type="Pfam" id="PF13368">
    <property type="entry name" value="Toprim_C_rpt"/>
    <property type="match status" value="3"/>
</dbReference>
<dbReference type="Gene3D" id="3.40.50.140">
    <property type="match status" value="1"/>
</dbReference>
<gene>
    <name evidence="10" type="primary">topA</name>
    <name evidence="14" type="ORF">TALK_18055</name>
</gene>
<dbReference type="Pfam" id="PF01396">
    <property type="entry name" value="Zn_ribbon_Top1"/>
    <property type="match status" value="1"/>
</dbReference>
<evidence type="ECO:0000256" key="5">
    <source>
        <dbReference type="ARBA" id="ARBA00022833"/>
    </source>
</evidence>
<dbReference type="EC" id="5.6.2.1" evidence="10"/>
<dbReference type="InterPro" id="IPR006171">
    <property type="entry name" value="TOPRIM_dom"/>
</dbReference>
<dbReference type="CDD" id="cd00186">
    <property type="entry name" value="TOP1Ac"/>
    <property type="match status" value="1"/>
</dbReference>
<dbReference type="PRINTS" id="PR00417">
    <property type="entry name" value="PRTPISMRASEI"/>
</dbReference>
<evidence type="ECO:0000256" key="4">
    <source>
        <dbReference type="ARBA" id="ARBA00022771"/>
    </source>
</evidence>
<dbReference type="OrthoDB" id="9804262at2"/>
<dbReference type="PROSITE" id="PS52039">
    <property type="entry name" value="TOPO_IA_2"/>
    <property type="match status" value="1"/>
</dbReference>
<dbReference type="EMBL" id="JFKB01000016">
    <property type="protein sequence ID" value="OSQ45217.1"/>
    <property type="molecule type" value="Genomic_DNA"/>
</dbReference>
<keyword evidence="15" id="KW-1185">Reference proteome</keyword>
<dbReference type="SMART" id="SM00437">
    <property type="entry name" value="TOP1Ac"/>
    <property type="match status" value="1"/>
</dbReference>
<dbReference type="GO" id="GO:0006265">
    <property type="term" value="P:DNA topological change"/>
    <property type="evidence" value="ECO:0007669"/>
    <property type="project" value="UniProtKB-UniRule"/>
</dbReference>
<dbReference type="InterPro" id="IPR028612">
    <property type="entry name" value="Topoisom_1_IA"/>
</dbReference>
<sequence length="885" mass="98444">MNLVIVESPAKAKTINKYLGDDYKVLASFGHIRDLPSKDGSVDPDNEFAMIWETDGRSEKQIREIASAARDADTIYLATDPDREGEAISWHILEVLEQKKLLRGRDVHRVVFHEITKKAVTDAIANPRALNQELVDAYLARRALDYLVGFNLSPVLWRKLPGSRSAGRVQSVALRLICEREIEIEAFRADEYWSLEAGFKIPEGNFTARLTHLNGEKLDKLALGSEAAATIAKDKVEARSYTVSKVERKDVKRRPQPPFTTSTLQQEASRKLGFGTKRTMQLAQRLYEGVDIGGETVGLITYMRTDAVILSSEALAAARRLIAKDYGDDYLPANARSFANKAKNAQEAHEAVRPTDLFRRPDQVERHLDKDQLKLYTLIWKRTVACQMEDARFDQVAVDLSSNDNHVVLRANGSVVKFDGFLKLYQEGKDDAADDENDRRLPPLKEGQKPDLGAVSIDQHFTQPPPRYTEASLVKKMEELGIGRPSTYASIISVLQDRDYVTLDKRRFIAQDRGRLVTAFLSKFFERYVQYNFTAELENQLDDVSNGSMAWRDVLKQFWSSFKGNVDEAKELKITEVLDALQVMLENYLFPTREDGTDPHKCPKCAEGTLSLKLGKFGAFLGCSNYPDCNFTRPLVANENGGDSELDTGPKVLGVDKETGKEITLRKGPYGVYVQLGEEEEVEGKNGKPKKVKPKRTSLPKGLEPSVVDLTKAEELLTLPRLVGVFPDTGEEIKANVGRFGPYVQAGNTFASLKAEDDVLTVGENRAISLIADKREKAGKEIGKHPDDGEPILLADGRWGPFVRHKKTNANLRDVTKEEVTLEMAIKALKEKEAKSGKPAKAAKTTKAPAKKAPAKKAAAKKPAAKKTAAKKTAAKKTTKKEVAT</sequence>
<dbReference type="SMART" id="SM00493">
    <property type="entry name" value="TOPRIM"/>
    <property type="match status" value="1"/>
</dbReference>
<dbReference type="Proteomes" id="UP000193396">
    <property type="component" value="Unassembled WGS sequence"/>
</dbReference>
<evidence type="ECO:0000256" key="8">
    <source>
        <dbReference type="ARBA" id="ARBA00023125"/>
    </source>
</evidence>
<keyword evidence="9 10" id="KW-0413">Isomerase</keyword>
<reference evidence="14 15" key="1">
    <citation type="submission" date="2014-03" db="EMBL/GenBank/DDBJ databases">
        <title>The draft genome sequence of Thalassospira alkalitolerans JCM 18968.</title>
        <authorList>
            <person name="Lai Q."/>
            <person name="Shao Z."/>
        </authorList>
    </citation>
    <scope>NUCLEOTIDE SEQUENCE [LARGE SCALE GENOMIC DNA]</scope>
    <source>
        <strain evidence="14 15">JCM 18968</strain>
    </source>
</reference>
<evidence type="ECO:0000256" key="6">
    <source>
        <dbReference type="ARBA" id="ARBA00022842"/>
    </source>
</evidence>
<dbReference type="PROSITE" id="PS50880">
    <property type="entry name" value="TOPRIM"/>
    <property type="match status" value="1"/>
</dbReference>
<keyword evidence="7 10" id="KW-0799">Topoisomerase</keyword>
<dbReference type="Pfam" id="PF01131">
    <property type="entry name" value="Topoisom_bac"/>
    <property type="match status" value="1"/>
</dbReference>
<dbReference type="PROSITE" id="PS00396">
    <property type="entry name" value="TOPO_IA_1"/>
    <property type="match status" value="1"/>
</dbReference>
<feature type="compositionally biased region" description="Basic residues" evidence="11">
    <location>
        <begin position="849"/>
        <end position="879"/>
    </location>
</feature>
<keyword evidence="5" id="KW-0862">Zinc</keyword>
<evidence type="ECO:0000256" key="2">
    <source>
        <dbReference type="ARBA" id="ARBA00009446"/>
    </source>
</evidence>
<feature type="site" description="Interaction with DNA" evidence="10">
    <location>
        <position position="498"/>
    </location>
</feature>
<dbReference type="GO" id="GO:0005694">
    <property type="term" value="C:chromosome"/>
    <property type="evidence" value="ECO:0007669"/>
    <property type="project" value="InterPro"/>
</dbReference>
<comment type="similarity">
    <text evidence="2 10">Belongs to the type IA topoisomerase family.</text>
</comment>
<dbReference type="InterPro" id="IPR003601">
    <property type="entry name" value="Topo_IA_2"/>
</dbReference>
<dbReference type="InterPro" id="IPR013497">
    <property type="entry name" value="Topo_IA_cen"/>
</dbReference>